<dbReference type="PRINTS" id="PR02008">
    <property type="entry name" value="RCMTFAMILY"/>
</dbReference>
<feature type="compositionally biased region" description="Basic and acidic residues" evidence="11">
    <location>
        <begin position="418"/>
        <end position="432"/>
    </location>
</feature>
<dbReference type="EMBL" id="AZBU02000002">
    <property type="protein sequence ID" value="TKR93808.1"/>
    <property type="molecule type" value="Genomic_DNA"/>
</dbReference>
<comment type="similarity">
    <text evidence="10">Belongs to the class I-like SAM-binding methyltransferase superfamily. RsmB/NOP family.</text>
</comment>
<evidence type="ECO:0000256" key="6">
    <source>
        <dbReference type="ARBA" id="ARBA00022691"/>
    </source>
</evidence>
<feature type="compositionally biased region" description="Acidic residues" evidence="11">
    <location>
        <begin position="662"/>
        <end position="672"/>
    </location>
</feature>
<dbReference type="PROSITE" id="PS51686">
    <property type="entry name" value="SAM_MT_RSMB_NOP"/>
    <property type="match status" value="1"/>
</dbReference>
<evidence type="ECO:0000256" key="8">
    <source>
        <dbReference type="ARBA" id="ARBA00022884"/>
    </source>
</evidence>
<dbReference type="OrthoDB" id="6093671at2759"/>
<dbReference type="InterPro" id="IPR049560">
    <property type="entry name" value="MeTrfase_RsmB-F_NOP2_cat"/>
</dbReference>
<feature type="binding site" evidence="10">
    <location>
        <position position="252"/>
    </location>
    <ligand>
        <name>S-adenosyl-L-methionine</name>
        <dbReference type="ChEBI" id="CHEBI:59789"/>
    </ligand>
</feature>
<dbReference type="Pfam" id="PF25378">
    <property type="entry name" value="PUA_NSUN2"/>
    <property type="match status" value="1"/>
</dbReference>
<dbReference type="GO" id="GO:0000049">
    <property type="term" value="F:tRNA binding"/>
    <property type="evidence" value="ECO:0007669"/>
    <property type="project" value="UniProtKB-KW"/>
</dbReference>
<dbReference type="InterPro" id="IPR023267">
    <property type="entry name" value="RCMT"/>
</dbReference>
<reference evidence="13 14" key="1">
    <citation type="journal article" date="2015" name="Genome Biol.">
        <title>Comparative genomics of Steinernema reveals deeply conserved gene regulatory networks.</title>
        <authorList>
            <person name="Dillman A.R."/>
            <person name="Macchietto M."/>
            <person name="Porter C.F."/>
            <person name="Rogers A."/>
            <person name="Williams B."/>
            <person name="Antoshechkin I."/>
            <person name="Lee M.M."/>
            <person name="Goodwin Z."/>
            <person name="Lu X."/>
            <person name="Lewis E.E."/>
            <person name="Goodrich-Blair H."/>
            <person name="Stock S.P."/>
            <person name="Adams B.J."/>
            <person name="Sternberg P.W."/>
            <person name="Mortazavi A."/>
        </authorList>
    </citation>
    <scope>NUCLEOTIDE SEQUENCE [LARGE SCALE GENOMIC DNA]</scope>
    <source>
        <strain evidence="13 14">ALL</strain>
    </source>
</reference>
<dbReference type="InterPro" id="IPR029063">
    <property type="entry name" value="SAM-dependent_MTases_sf"/>
</dbReference>
<evidence type="ECO:0000256" key="3">
    <source>
        <dbReference type="ARBA" id="ARBA00022555"/>
    </source>
</evidence>
<dbReference type="PANTHER" id="PTHR22808:SF1">
    <property type="entry name" value="RNA CYTOSINE-C(5)-METHYLTRANSFERASE NSUN2-RELATED"/>
    <property type="match status" value="1"/>
</dbReference>
<feature type="domain" description="SAM-dependent MTase RsmB/NOP-type" evidence="12">
    <location>
        <begin position="60"/>
        <end position="413"/>
    </location>
</feature>
<gene>
    <name evidence="13" type="ORF">L596_008197</name>
</gene>
<dbReference type="SUPFAM" id="SSF53335">
    <property type="entry name" value="S-adenosyl-L-methionine-dependent methyltransferases"/>
    <property type="match status" value="1"/>
</dbReference>
<evidence type="ECO:0000256" key="7">
    <source>
        <dbReference type="ARBA" id="ARBA00022694"/>
    </source>
</evidence>
<evidence type="ECO:0000256" key="9">
    <source>
        <dbReference type="ARBA" id="ARBA00023242"/>
    </source>
</evidence>
<dbReference type="GO" id="GO:0005737">
    <property type="term" value="C:cytoplasm"/>
    <property type="evidence" value="ECO:0007669"/>
    <property type="project" value="TreeGrafter"/>
</dbReference>
<protein>
    <recommendedName>
        <fullName evidence="2">tRNA (cytosine(34)-C(5))-methyltransferase</fullName>
        <ecNumber evidence="2">2.1.1.203</ecNumber>
    </recommendedName>
</protein>
<feature type="region of interest" description="Disordered" evidence="11">
    <location>
        <begin position="633"/>
        <end position="707"/>
    </location>
</feature>
<evidence type="ECO:0000313" key="13">
    <source>
        <dbReference type="EMBL" id="TKR93808.1"/>
    </source>
</evidence>
<keyword evidence="3" id="KW-0820">tRNA-binding</keyword>
<comment type="caution">
    <text evidence="13">The sequence shown here is derived from an EMBL/GenBank/DDBJ whole genome shotgun (WGS) entry which is preliminary data.</text>
</comment>
<feature type="binding site" evidence="10">
    <location>
        <position position="201"/>
    </location>
    <ligand>
        <name>S-adenosyl-L-methionine</name>
        <dbReference type="ChEBI" id="CHEBI:59789"/>
    </ligand>
</feature>
<comment type="subcellular location">
    <subcellularLocation>
        <location evidence="1">Nucleus</location>
    </subcellularLocation>
</comment>
<sequence>MPKGIRRKNKGKGGDRGGQQRDAEGKRGDYNLWEVKKDNQKLWDYYKAQGLIPEAEWHQFVQCLKDDLPTAFRVQGCHRELDAFIDMMKDRFFDKIEETEGVHKPHQLPWLKSAFQTRMPRSMMRSNPALKELHNFLVTEAEIGNISRQEAVSMLPPLLLDVQPHHKVIDVCAAPGSKTMQLIEMMHAESDNPDGLVVANDIDNSRCYLLVRQALKRMPAPSCVVINEDASILPNMKKANGETMLFDRVLCDVICSGDGTFRKNIELWKSWTPQAGIGLHRLQVNIARRALEILEVGGRMVYSTCSLNPIEDEAVLAELLRHFEGTVELVDVEKELPELKRSPGVNKWKVIDRDLNEYASHDDVPTKLKRPIQQSMFPPTEEEAEKYHLNRSFRVFPHAQDTGGFFVAVLTKTGHLKEPKTNGEEQKDRFEVKPPASKKRKMQGYLEDPFVFMAKDDDRFKNVADYYGIRDSFPAENLLSRSNEDGPKRTLYFVNGAVREFLQNNRDNVKVINAGVKMFGRTETKFTQCMFRLAQDGLKIILPHLGKRVVTIDREEMDKIMRGISGNPNYPREGLQCDKALGDLESGSVVLKATHGTVEKSICAWIGQQSVSPYISKEERIHVIRMLGFDTSELEDEMSSKRKSKAMKGREGHHAKSKAENGEPEAPQEDSMDSGCSIGGPRQHPAIAPQFASSAPAREAPKGGIPE</sequence>
<reference evidence="13 14" key="2">
    <citation type="journal article" date="2019" name="G3 (Bethesda)">
        <title>Hybrid Assembly of the Genome of the Entomopathogenic Nematode Steinernema carpocapsae Identifies the X-Chromosome.</title>
        <authorList>
            <person name="Serra L."/>
            <person name="Macchietto M."/>
            <person name="Macias-Munoz A."/>
            <person name="McGill C.J."/>
            <person name="Rodriguez I.M."/>
            <person name="Rodriguez B."/>
            <person name="Murad R."/>
            <person name="Mortazavi A."/>
        </authorList>
    </citation>
    <scope>NUCLEOTIDE SEQUENCE [LARGE SCALE GENOMIC DNA]</scope>
    <source>
        <strain evidence="13 14">ALL</strain>
    </source>
</reference>
<keyword evidence="8 10" id="KW-0694">RNA-binding</keyword>
<keyword evidence="9" id="KW-0539">Nucleus</keyword>
<feature type="compositionally biased region" description="Basic and acidic residues" evidence="11">
    <location>
        <begin position="12"/>
        <end position="29"/>
    </location>
</feature>
<dbReference type="Proteomes" id="UP000298663">
    <property type="component" value="Unassembled WGS sequence"/>
</dbReference>
<dbReference type="GO" id="GO:0005634">
    <property type="term" value="C:nucleus"/>
    <property type="evidence" value="ECO:0007669"/>
    <property type="project" value="UniProtKB-SubCell"/>
</dbReference>
<dbReference type="PRINTS" id="PR02011">
    <property type="entry name" value="RCMTNCL1"/>
</dbReference>
<evidence type="ECO:0000256" key="1">
    <source>
        <dbReference type="ARBA" id="ARBA00004123"/>
    </source>
</evidence>
<evidence type="ECO:0000256" key="5">
    <source>
        <dbReference type="ARBA" id="ARBA00022679"/>
    </source>
</evidence>
<keyword evidence="6 10" id="KW-0949">S-adenosyl-L-methionine</keyword>
<feature type="compositionally biased region" description="Basic residues" evidence="11">
    <location>
        <begin position="1"/>
        <end position="11"/>
    </location>
</feature>
<feature type="compositionally biased region" description="Basic and acidic residues" evidence="11">
    <location>
        <begin position="648"/>
        <end position="661"/>
    </location>
</feature>
<keyword evidence="7" id="KW-0819">tRNA processing</keyword>
<name>A0A4U5PBU7_STECR</name>
<dbReference type="AlphaFoldDB" id="A0A4U5PBU7"/>
<dbReference type="InterPro" id="IPR023270">
    <property type="entry name" value="RCMT_NCL1"/>
</dbReference>
<dbReference type="InterPro" id="IPR057285">
    <property type="entry name" value="Pre-PUA_NSUN2"/>
</dbReference>
<keyword evidence="14" id="KW-1185">Reference proteome</keyword>
<accession>A0A4U5PBU7</accession>
<dbReference type="Pfam" id="PF01189">
    <property type="entry name" value="Methyltr_RsmB-F"/>
    <property type="match status" value="1"/>
</dbReference>
<dbReference type="InterPro" id="IPR057286">
    <property type="entry name" value="PUA_NSUN2"/>
</dbReference>
<keyword evidence="5 10" id="KW-0808">Transferase</keyword>
<evidence type="ECO:0000256" key="4">
    <source>
        <dbReference type="ARBA" id="ARBA00022603"/>
    </source>
</evidence>
<evidence type="ECO:0000256" key="10">
    <source>
        <dbReference type="PROSITE-ProRule" id="PRU01023"/>
    </source>
</evidence>
<feature type="binding site" evidence="10">
    <location>
        <begin position="172"/>
        <end position="178"/>
    </location>
    <ligand>
        <name>S-adenosyl-L-methionine</name>
        <dbReference type="ChEBI" id="CHEBI:59789"/>
    </ligand>
</feature>
<dbReference type="GO" id="GO:0030488">
    <property type="term" value="P:tRNA methylation"/>
    <property type="evidence" value="ECO:0007669"/>
    <property type="project" value="TreeGrafter"/>
</dbReference>
<proteinExistence type="inferred from homology"/>
<feature type="active site" description="Nucleophile" evidence="10">
    <location>
        <position position="305"/>
    </location>
</feature>
<dbReference type="GO" id="GO:0016428">
    <property type="term" value="F:tRNA (cytidine-5-)-methyltransferase activity"/>
    <property type="evidence" value="ECO:0007669"/>
    <property type="project" value="InterPro"/>
</dbReference>
<evidence type="ECO:0000256" key="11">
    <source>
        <dbReference type="SAM" id="MobiDB-lite"/>
    </source>
</evidence>
<keyword evidence="4 10" id="KW-0489">Methyltransferase</keyword>
<feature type="region of interest" description="Disordered" evidence="11">
    <location>
        <begin position="418"/>
        <end position="438"/>
    </location>
</feature>
<dbReference type="InterPro" id="IPR001678">
    <property type="entry name" value="MeTrfase_RsmB-F_NOP2_dom"/>
</dbReference>
<dbReference type="Gene3D" id="3.40.50.150">
    <property type="entry name" value="Vaccinia Virus protein VP39"/>
    <property type="match status" value="1"/>
</dbReference>
<evidence type="ECO:0000259" key="12">
    <source>
        <dbReference type="PROSITE" id="PS51686"/>
    </source>
</evidence>
<evidence type="ECO:0000313" key="14">
    <source>
        <dbReference type="Proteomes" id="UP000298663"/>
    </source>
</evidence>
<evidence type="ECO:0000256" key="2">
    <source>
        <dbReference type="ARBA" id="ARBA00012629"/>
    </source>
</evidence>
<feature type="region of interest" description="Disordered" evidence="11">
    <location>
        <begin position="1"/>
        <end position="29"/>
    </location>
</feature>
<dbReference type="Pfam" id="PF25376">
    <property type="entry name" value="Pre-PUA_NSUN2"/>
    <property type="match status" value="1"/>
</dbReference>
<organism evidence="13 14">
    <name type="scientific">Steinernema carpocapsae</name>
    <name type="common">Entomopathogenic nematode</name>
    <dbReference type="NCBI Taxonomy" id="34508"/>
    <lineage>
        <taxon>Eukaryota</taxon>
        <taxon>Metazoa</taxon>
        <taxon>Ecdysozoa</taxon>
        <taxon>Nematoda</taxon>
        <taxon>Chromadorea</taxon>
        <taxon>Rhabditida</taxon>
        <taxon>Tylenchina</taxon>
        <taxon>Panagrolaimomorpha</taxon>
        <taxon>Strongyloidoidea</taxon>
        <taxon>Steinernematidae</taxon>
        <taxon>Steinernema</taxon>
    </lineage>
</organism>
<feature type="binding site" evidence="10">
    <location>
        <position position="229"/>
    </location>
    <ligand>
        <name>S-adenosyl-L-methionine</name>
        <dbReference type="ChEBI" id="CHEBI:59789"/>
    </ligand>
</feature>
<dbReference type="PANTHER" id="PTHR22808">
    <property type="entry name" value="NCL1 YEAST -RELATED NOL1/NOP2/FMU SUN DOMAIN-CONTAINING"/>
    <property type="match status" value="1"/>
</dbReference>
<dbReference type="EC" id="2.1.1.203" evidence="2"/>